<keyword evidence="4" id="KW-1185">Reference proteome</keyword>
<dbReference type="InterPro" id="IPR050194">
    <property type="entry name" value="Glycosyltransferase_grp1"/>
</dbReference>
<evidence type="ECO:0000259" key="2">
    <source>
        <dbReference type="Pfam" id="PF13439"/>
    </source>
</evidence>
<sequence length="707" mass="80796">MQISDPIKKPSLAAVYYSIEELNDYLSNELRKDVKQRILASPSEQASFYDFLCVLTSHGYIYTHHEEGKPVFERLDNCDPRIIEAIWTKDKEFESRINSLKYKVRYEERMKRKALAEIKRITSSKKFRMVSALTPVFRRVAYPVHMFHIVRAKILFAYASRKRRVFASYIYKLQPHIGRFDTAESKINYIDKWMVKTRNIEELEKCYWSMKDELPSVTCYVGWALWRNRKEDRHLANSVKAQLTYLGKMYESRDFSIEVDASVGRESLGTRRISDEINHLECGFPLPARRLAPAYSPGCSVLYLLHNSLPYNSGGYATRTQGLLVGINSIGDFEVSGVSRPGFPTDHKKYISKPLPTVVPLRDVINGVCYFRCDQSTRKSIITFSDYVDSYAAEIEKLATKKRVSIIHAASNFPNAYAAIVAARNLGIKSVYEVRGLWEITRLSRQSDWSDTEQFKYTAKMEAEACKQADKVITITNALKELMVSRGVPEEKITVVPNCVHTDRFTPHNKDEELGKRLGISRKDVVIGYIGSIVNYEGLDDLFKALRLLVDREVVNFHALIVGDGAVLPQLKRLVSELRLESFVTITGRVPHEEVQAYYSLVDIAPFPRKPYEVCEKVSPLKPFEAMASEKAVLVSSCAALTEIVENEKTGLVFEKGNIIDFSSKLESLIQKPDLRVLLGQNARRWVCENRDWKNGASIVNELYSSL</sequence>
<evidence type="ECO:0000259" key="1">
    <source>
        <dbReference type="Pfam" id="PF00534"/>
    </source>
</evidence>
<evidence type="ECO:0000313" key="4">
    <source>
        <dbReference type="Proteomes" id="UP000664293"/>
    </source>
</evidence>
<dbReference type="InterPro" id="IPR001296">
    <property type="entry name" value="Glyco_trans_1"/>
</dbReference>
<proteinExistence type="predicted"/>
<comment type="caution">
    <text evidence="3">The sequence shown here is derived from an EMBL/GenBank/DDBJ whole genome shotgun (WGS) entry which is preliminary data.</text>
</comment>
<organism evidence="3 4">
    <name type="scientific">Microbulbifer salipaludis</name>
    <dbReference type="NCBI Taxonomy" id="187980"/>
    <lineage>
        <taxon>Bacteria</taxon>
        <taxon>Pseudomonadati</taxon>
        <taxon>Pseudomonadota</taxon>
        <taxon>Gammaproteobacteria</taxon>
        <taxon>Cellvibrionales</taxon>
        <taxon>Microbulbiferaceae</taxon>
        <taxon>Microbulbifer</taxon>
    </lineage>
</organism>
<gene>
    <name evidence="3" type="ORF">JF535_13085</name>
</gene>
<dbReference type="SUPFAM" id="SSF53756">
    <property type="entry name" value="UDP-Glycosyltransferase/glycogen phosphorylase"/>
    <property type="match status" value="1"/>
</dbReference>
<dbReference type="CDD" id="cd03794">
    <property type="entry name" value="GT4_WbuB-like"/>
    <property type="match status" value="1"/>
</dbReference>
<name>A0ABS3E909_9GAMM</name>
<evidence type="ECO:0000313" key="3">
    <source>
        <dbReference type="EMBL" id="MBN8431787.1"/>
    </source>
</evidence>
<reference evidence="3 4" key="1">
    <citation type="submission" date="2020-12" db="EMBL/GenBank/DDBJ databases">
        <title>Oil enriched cultivation method for isolating marine PHA-producing bacteria.</title>
        <authorList>
            <person name="Zheng W."/>
            <person name="Yu S."/>
            <person name="Huang Y."/>
        </authorList>
    </citation>
    <scope>NUCLEOTIDE SEQUENCE [LARGE SCALE GENOMIC DNA]</scope>
    <source>
        <strain evidence="3 4">SN0-2</strain>
    </source>
</reference>
<dbReference type="PANTHER" id="PTHR45947:SF3">
    <property type="entry name" value="SULFOQUINOVOSYL TRANSFERASE SQD2"/>
    <property type="match status" value="1"/>
</dbReference>
<feature type="domain" description="Glycosyl transferase family 1" evidence="1">
    <location>
        <begin position="512"/>
        <end position="686"/>
    </location>
</feature>
<dbReference type="Pfam" id="PF00534">
    <property type="entry name" value="Glycos_transf_1"/>
    <property type="match status" value="1"/>
</dbReference>
<dbReference type="Pfam" id="PF13439">
    <property type="entry name" value="Glyco_transf_4"/>
    <property type="match status" value="1"/>
</dbReference>
<dbReference type="Proteomes" id="UP000664293">
    <property type="component" value="Unassembled WGS sequence"/>
</dbReference>
<feature type="domain" description="Glycosyltransferase subfamily 4-like N-terminal" evidence="2">
    <location>
        <begin position="391"/>
        <end position="504"/>
    </location>
</feature>
<dbReference type="Gene3D" id="3.40.50.2000">
    <property type="entry name" value="Glycogen Phosphorylase B"/>
    <property type="match status" value="2"/>
</dbReference>
<dbReference type="PANTHER" id="PTHR45947">
    <property type="entry name" value="SULFOQUINOVOSYL TRANSFERASE SQD2"/>
    <property type="match status" value="1"/>
</dbReference>
<dbReference type="InterPro" id="IPR028098">
    <property type="entry name" value="Glyco_trans_4-like_N"/>
</dbReference>
<dbReference type="RefSeq" id="WP_207002857.1">
    <property type="nucleotide sequence ID" value="NZ_JAEKJR010000002.1"/>
</dbReference>
<dbReference type="EMBL" id="JAEKJR010000002">
    <property type="protein sequence ID" value="MBN8431787.1"/>
    <property type="molecule type" value="Genomic_DNA"/>
</dbReference>
<protein>
    <submittedName>
        <fullName evidence="3">Glycosyltransferase</fullName>
    </submittedName>
</protein>
<accession>A0ABS3E909</accession>